<name>A0ABP4I6A1_9ACTN</name>
<proteinExistence type="predicted"/>
<comment type="caution">
    <text evidence="2">The sequence shown here is derived from an EMBL/GenBank/DDBJ whole genome shotgun (WGS) entry which is preliminary data.</text>
</comment>
<organism evidence="2 3">
    <name type="scientific">Streptomyces javensis</name>
    <dbReference type="NCBI Taxonomy" id="114698"/>
    <lineage>
        <taxon>Bacteria</taxon>
        <taxon>Bacillati</taxon>
        <taxon>Actinomycetota</taxon>
        <taxon>Actinomycetes</taxon>
        <taxon>Kitasatosporales</taxon>
        <taxon>Streptomycetaceae</taxon>
        <taxon>Streptomyces</taxon>
        <taxon>Streptomyces violaceusniger group</taxon>
    </lineage>
</organism>
<evidence type="ECO:0000313" key="2">
    <source>
        <dbReference type="EMBL" id="GAA1304982.1"/>
    </source>
</evidence>
<protein>
    <submittedName>
        <fullName evidence="2">Uncharacterized protein</fullName>
    </submittedName>
</protein>
<keyword evidence="3" id="KW-1185">Reference proteome</keyword>
<evidence type="ECO:0000313" key="3">
    <source>
        <dbReference type="Proteomes" id="UP001500282"/>
    </source>
</evidence>
<dbReference type="EMBL" id="BAAAIH010000114">
    <property type="protein sequence ID" value="GAA1304982.1"/>
    <property type="molecule type" value="Genomic_DNA"/>
</dbReference>
<gene>
    <name evidence="2" type="ORF">GCM10009579_88490</name>
</gene>
<sequence length="84" mass="8481">MGGAGDGLADGHPVREAGDEGGDDEPYGARVVGAHPHPAEQDEDGDEGKGGDKGGQGERIGDGVQLLHEHTGLPAWAIPGRSHP</sequence>
<accession>A0ABP4I6A1</accession>
<reference evidence="3" key="1">
    <citation type="journal article" date="2019" name="Int. J. Syst. Evol. Microbiol.">
        <title>The Global Catalogue of Microorganisms (GCM) 10K type strain sequencing project: providing services to taxonomists for standard genome sequencing and annotation.</title>
        <authorList>
            <consortium name="The Broad Institute Genomics Platform"/>
            <consortium name="The Broad Institute Genome Sequencing Center for Infectious Disease"/>
            <person name="Wu L."/>
            <person name="Ma J."/>
        </authorList>
    </citation>
    <scope>NUCLEOTIDE SEQUENCE [LARGE SCALE GENOMIC DNA]</scope>
    <source>
        <strain evidence="3">JCM 11448</strain>
    </source>
</reference>
<feature type="compositionally biased region" description="Basic and acidic residues" evidence="1">
    <location>
        <begin position="47"/>
        <end position="71"/>
    </location>
</feature>
<feature type="region of interest" description="Disordered" evidence="1">
    <location>
        <begin position="1"/>
        <end position="84"/>
    </location>
</feature>
<dbReference type="Proteomes" id="UP001500282">
    <property type="component" value="Unassembled WGS sequence"/>
</dbReference>
<evidence type="ECO:0000256" key="1">
    <source>
        <dbReference type="SAM" id="MobiDB-lite"/>
    </source>
</evidence>